<dbReference type="RefSeq" id="WP_012842915.1">
    <property type="nucleotide sequence ID" value="NC_013501.1"/>
</dbReference>
<dbReference type="AlphaFoldDB" id="D0ME79"/>
<proteinExistence type="predicted"/>
<keyword evidence="2" id="KW-1185">Reference proteome</keyword>
<protein>
    <recommendedName>
        <fullName evidence="3">Lipoprotein</fullName>
    </recommendedName>
</protein>
<dbReference type="STRING" id="518766.Rmar_0399"/>
<name>D0ME79_RHOM4</name>
<dbReference type="Proteomes" id="UP000002221">
    <property type="component" value="Chromosome"/>
</dbReference>
<organism evidence="1 2">
    <name type="scientific">Rhodothermus marinus (strain ATCC 43812 / DSM 4252 / R-10)</name>
    <name type="common">Rhodothermus obamensis</name>
    <dbReference type="NCBI Taxonomy" id="518766"/>
    <lineage>
        <taxon>Bacteria</taxon>
        <taxon>Pseudomonadati</taxon>
        <taxon>Rhodothermota</taxon>
        <taxon>Rhodothermia</taxon>
        <taxon>Rhodothermales</taxon>
        <taxon>Rhodothermaceae</taxon>
        <taxon>Rhodothermus</taxon>
    </lineage>
</organism>
<dbReference type="PROSITE" id="PS51257">
    <property type="entry name" value="PROKAR_LIPOPROTEIN"/>
    <property type="match status" value="1"/>
</dbReference>
<accession>D0ME79</accession>
<evidence type="ECO:0000313" key="2">
    <source>
        <dbReference type="Proteomes" id="UP000002221"/>
    </source>
</evidence>
<evidence type="ECO:0000313" key="1">
    <source>
        <dbReference type="EMBL" id="ACY47303.1"/>
    </source>
</evidence>
<dbReference type="HOGENOM" id="CLU_1775972_0_0_10"/>
<sequence>MRGSAGLYALVGAALLLAGCALIEPEASLERPSESECDETPPRIDMDRFPRDTSLLWGEWRWVKSVISTSFSLLVQTPCSAGYTETLIIRPEGVVEVYRNDTLAYRETLQEFLDTPLEWGVNQDSLVTNSLPVDGSLEIFVRKRAD</sequence>
<dbReference type="KEGG" id="rmr:Rmar_0399"/>
<reference evidence="1 2" key="1">
    <citation type="journal article" date="2009" name="Stand. Genomic Sci.">
        <title>Complete genome sequence of Rhodothermus marinus type strain (R-10).</title>
        <authorList>
            <person name="Nolan M."/>
            <person name="Tindall B.J."/>
            <person name="Pomrenke H."/>
            <person name="Lapidus A."/>
            <person name="Copeland A."/>
            <person name="Glavina Del Rio T."/>
            <person name="Lucas S."/>
            <person name="Chen F."/>
            <person name="Tice H."/>
            <person name="Cheng J.F."/>
            <person name="Saunders E."/>
            <person name="Han C."/>
            <person name="Bruce D."/>
            <person name="Goodwin L."/>
            <person name="Chain P."/>
            <person name="Pitluck S."/>
            <person name="Ovchinikova G."/>
            <person name="Pati A."/>
            <person name="Ivanova N."/>
            <person name="Mavromatis K."/>
            <person name="Chen A."/>
            <person name="Palaniappan K."/>
            <person name="Land M."/>
            <person name="Hauser L."/>
            <person name="Chang Y.J."/>
            <person name="Jeffries C.D."/>
            <person name="Brettin T."/>
            <person name="Goker M."/>
            <person name="Bristow J."/>
            <person name="Eisen J.A."/>
            <person name="Markowitz V."/>
            <person name="Hugenholtz P."/>
            <person name="Kyrpides N.C."/>
            <person name="Klenk H.P."/>
            <person name="Detter J.C."/>
        </authorList>
    </citation>
    <scope>NUCLEOTIDE SEQUENCE [LARGE SCALE GENOMIC DNA]</scope>
    <source>
        <strain evidence="2">ATCC 43812 / DSM 4252 / R-10</strain>
    </source>
</reference>
<evidence type="ECO:0008006" key="3">
    <source>
        <dbReference type="Google" id="ProtNLM"/>
    </source>
</evidence>
<dbReference type="OrthoDB" id="9944977at2"/>
<dbReference type="EMBL" id="CP001807">
    <property type="protein sequence ID" value="ACY47303.1"/>
    <property type="molecule type" value="Genomic_DNA"/>
</dbReference>
<gene>
    <name evidence="1" type="ordered locus">Rmar_0399</name>
</gene>